<dbReference type="GO" id="GO:0016746">
    <property type="term" value="F:acyltransferase activity"/>
    <property type="evidence" value="ECO:0007669"/>
    <property type="project" value="UniProtKB-KW"/>
</dbReference>
<evidence type="ECO:0000256" key="1">
    <source>
        <dbReference type="ARBA" id="ARBA00022679"/>
    </source>
</evidence>
<dbReference type="InterPro" id="IPR056729">
    <property type="entry name" value="GMPPB_C"/>
</dbReference>
<keyword evidence="5" id="KW-1185">Reference proteome</keyword>
<feature type="domain" description="Mannose-1-phosphate guanyltransferase C-terminal" evidence="3">
    <location>
        <begin position="131"/>
        <end position="234"/>
    </location>
</feature>
<dbReference type="OrthoDB" id="9775031at2"/>
<protein>
    <recommendedName>
        <fullName evidence="3">Mannose-1-phosphate guanyltransferase C-terminal domain-containing protein</fullName>
    </recommendedName>
</protein>
<keyword evidence="2" id="KW-0012">Acyltransferase</keyword>
<dbReference type="RefSeq" id="WP_104935417.1">
    <property type="nucleotide sequence ID" value="NZ_CP021255.1"/>
</dbReference>
<reference evidence="4 5" key="1">
    <citation type="journal article" date="2018" name="MBio">
        <title>Insights into the evolution of host association through the isolation and characterization of a novel human periodontal pathobiont, Desulfobulbus oralis.</title>
        <authorList>
            <person name="Cross K.L."/>
            <person name="Chirania P."/>
            <person name="Xiong W."/>
            <person name="Beall C.J."/>
            <person name="Elkins J.G."/>
            <person name="Giannone R.J."/>
            <person name="Griffen A.L."/>
            <person name="Guss A.M."/>
            <person name="Hettich R.L."/>
            <person name="Joshi S.S."/>
            <person name="Mokrzan E.M."/>
            <person name="Martin R.K."/>
            <person name="Zhulin I.B."/>
            <person name="Leys E.J."/>
            <person name="Podar M."/>
        </authorList>
    </citation>
    <scope>NUCLEOTIDE SEQUENCE [LARGE SCALE GENOMIC DNA]</scope>
    <source>
        <strain evidence="4 5">ORNL</strain>
    </source>
</reference>
<organism evidence="4 5">
    <name type="scientific">Desulfobulbus oralis</name>
    <dbReference type="NCBI Taxonomy" id="1986146"/>
    <lineage>
        <taxon>Bacteria</taxon>
        <taxon>Pseudomonadati</taxon>
        <taxon>Thermodesulfobacteriota</taxon>
        <taxon>Desulfobulbia</taxon>
        <taxon>Desulfobulbales</taxon>
        <taxon>Desulfobulbaceae</taxon>
        <taxon>Desulfobulbus</taxon>
    </lineage>
</organism>
<sequence length="271" mass="28047">MYDPASYFDLSASSHAALFAGCEQVWQALTRLQDYVQAQVAQAAGGLLLPADLGNGIPLAAPLVLHEGRVLSGRHFAIASGSIAKGELAVRDEKGRLLAGASVVMAGAVLMGSGIKIGRGVLIEADALIKAPAIIGDNSEIRQSAYMRGNCLIGRGCVVGHATEVKHSVFLDEAKAGHFAYLGDSILGRDVNLGAGTKCANLRFLPGRVMIRTGQGRLDSGLLKFGAILGDRVQTGCNSVTSPGTLIGPDSLLMPNATAVSGIHPARSRLP</sequence>
<name>A0A2L1GK92_9BACT</name>
<dbReference type="AlphaFoldDB" id="A0A2L1GK92"/>
<dbReference type="Proteomes" id="UP000239867">
    <property type="component" value="Chromosome"/>
</dbReference>
<dbReference type="Gene3D" id="2.160.10.10">
    <property type="entry name" value="Hexapeptide repeat proteins"/>
    <property type="match status" value="1"/>
</dbReference>
<dbReference type="Pfam" id="PF25087">
    <property type="entry name" value="GMPPB_C"/>
    <property type="match status" value="1"/>
</dbReference>
<evidence type="ECO:0000313" key="4">
    <source>
        <dbReference type="EMBL" id="AVD70091.1"/>
    </source>
</evidence>
<gene>
    <name evidence="4" type="ORF">CAY53_00185</name>
</gene>
<evidence type="ECO:0000256" key="2">
    <source>
        <dbReference type="ARBA" id="ARBA00023315"/>
    </source>
</evidence>
<dbReference type="SUPFAM" id="SSF51161">
    <property type="entry name" value="Trimeric LpxA-like enzymes"/>
    <property type="match status" value="1"/>
</dbReference>
<keyword evidence="1" id="KW-0808">Transferase</keyword>
<dbReference type="GO" id="GO:0016779">
    <property type="term" value="F:nucleotidyltransferase activity"/>
    <property type="evidence" value="ECO:0007669"/>
    <property type="project" value="UniProtKB-ARBA"/>
</dbReference>
<dbReference type="EMBL" id="CP021255">
    <property type="protein sequence ID" value="AVD70091.1"/>
    <property type="molecule type" value="Genomic_DNA"/>
</dbReference>
<proteinExistence type="predicted"/>
<evidence type="ECO:0000259" key="3">
    <source>
        <dbReference type="Pfam" id="PF25087"/>
    </source>
</evidence>
<dbReference type="PANTHER" id="PTHR43584:SF8">
    <property type="entry name" value="N-ACETYLMURAMATE ALPHA-1-PHOSPHATE URIDYLYLTRANSFERASE"/>
    <property type="match status" value="1"/>
</dbReference>
<accession>A0A2L1GK92</accession>
<dbReference type="PANTHER" id="PTHR43584">
    <property type="entry name" value="NUCLEOTIDYL TRANSFERASE"/>
    <property type="match status" value="1"/>
</dbReference>
<evidence type="ECO:0000313" key="5">
    <source>
        <dbReference type="Proteomes" id="UP000239867"/>
    </source>
</evidence>
<dbReference type="InterPro" id="IPR011004">
    <property type="entry name" value="Trimer_LpxA-like_sf"/>
</dbReference>
<dbReference type="InterPro" id="IPR050065">
    <property type="entry name" value="GlmU-like"/>
</dbReference>
<dbReference type="KEGG" id="deo:CAY53_00185"/>